<accession>A0A8H5BFJ8</accession>
<gene>
    <name evidence="1" type="ORF">D9619_000329</name>
</gene>
<dbReference type="Proteomes" id="UP000567179">
    <property type="component" value="Unassembled WGS sequence"/>
</dbReference>
<dbReference type="OrthoDB" id="3222020at2759"/>
<evidence type="ECO:0000313" key="2">
    <source>
        <dbReference type="Proteomes" id="UP000567179"/>
    </source>
</evidence>
<organism evidence="1 2">
    <name type="scientific">Psilocybe cf. subviscida</name>
    <dbReference type="NCBI Taxonomy" id="2480587"/>
    <lineage>
        <taxon>Eukaryota</taxon>
        <taxon>Fungi</taxon>
        <taxon>Dikarya</taxon>
        <taxon>Basidiomycota</taxon>
        <taxon>Agaricomycotina</taxon>
        <taxon>Agaricomycetes</taxon>
        <taxon>Agaricomycetidae</taxon>
        <taxon>Agaricales</taxon>
        <taxon>Agaricineae</taxon>
        <taxon>Strophariaceae</taxon>
        <taxon>Psilocybe</taxon>
    </lineage>
</organism>
<comment type="caution">
    <text evidence="1">The sequence shown here is derived from an EMBL/GenBank/DDBJ whole genome shotgun (WGS) entry which is preliminary data.</text>
</comment>
<keyword evidence="2" id="KW-1185">Reference proteome</keyword>
<name>A0A8H5BFJ8_9AGAR</name>
<protein>
    <recommendedName>
        <fullName evidence="3">ZZ-type domain-containing protein</fullName>
    </recommendedName>
</protein>
<sequence length="783" mass="89671">MKHTHEVQQEYERWDEAHKKMTHAPPSEGRRYIEHALNLLDLLEPIVELHPIVKVTVGCFKQLVSFEQDRRENDARVAGVILAQTAMMRILLDLDDLTSRQHPTTLRVMEELPHMLRIVQEDITTCHNNIDTYYKEHRLVKFCKAKDWKAKMLEFIEMFDRHRVELHQALSLQVASDVTGLVSKMDLLLGRLFSPHESWELVVSSKIHELDTNGQADWMKDTQILQSLAIATGDLSVKWDATSDLVEATKLELQLNQMKEDLHLSIDVLSQRNTELFALKLQLHTEQLERAILHSARFVISSLSGPHDRLEHEDLRNLWKEMNWMFCIETKVFGIALFEYYLDLYSNGICISASDTGLWMPKFNPINRYQSDAFKHPQAWTLLYLFLYADKISNVIDSDNSGFIRISEANAFTSQIPDGWTLPQWCAYLVEGQFHEHAIYRNRLRHIWNILHSLHAEILPDNKFNMNTFVNYLRVGLLRYLVVEPRELANRSDVVIAPGLHELVKAKISAQDAKFREMLQSIKWTIEDESTIEVLSSGRPLETVRINKNFPFTQDTKKNLLDKAKNMVNMKPTSSDKEAANKKATSGELSNWEFQCQGCANPVGHDEYPYYVCVEHSCNQKDVMLCDSCTWKKGYPEGTSHRWWHTLLPMDSRVLVEEPADLQPSSPTQSRFTDTDLIHTSLGNVNKKTAPAEPFDTLQFVNASSSLPDFGGLSSVTELVQKLDDRISSLEGKVDASLALTSETVVKSQVSVEERIGVLENRMASVEGKLDAILGELKRGTVC</sequence>
<dbReference type="AlphaFoldDB" id="A0A8H5BFJ8"/>
<evidence type="ECO:0008006" key="3">
    <source>
        <dbReference type="Google" id="ProtNLM"/>
    </source>
</evidence>
<dbReference type="EMBL" id="JAACJJ010000028">
    <property type="protein sequence ID" value="KAF5321548.1"/>
    <property type="molecule type" value="Genomic_DNA"/>
</dbReference>
<reference evidence="1 2" key="1">
    <citation type="journal article" date="2020" name="ISME J.">
        <title>Uncovering the hidden diversity of litter-decomposition mechanisms in mushroom-forming fungi.</title>
        <authorList>
            <person name="Floudas D."/>
            <person name="Bentzer J."/>
            <person name="Ahren D."/>
            <person name="Johansson T."/>
            <person name="Persson P."/>
            <person name="Tunlid A."/>
        </authorList>
    </citation>
    <scope>NUCLEOTIDE SEQUENCE [LARGE SCALE GENOMIC DNA]</scope>
    <source>
        <strain evidence="1 2">CBS 101986</strain>
    </source>
</reference>
<evidence type="ECO:0000313" key="1">
    <source>
        <dbReference type="EMBL" id="KAF5321548.1"/>
    </source>
</evidence>
<proteinExistence type="predicted"/>